<evidence type="ECO:0000256" key="1">
    <source>
        <dbReference type="ARBA" id="ARBA00005091"/>
    </source>
</evidence>
<evidence type="ECO:0000256" key="6">
    <source>
        <dbReference type="ARBA" id="ARBA00023102"/>
    </source>
</evidence>
<comment type="pathway">
    <text evidence="1 10">Amino-acid biosynthesis; L-histidine biosynthesis; L-histidine from 5-phospho-alpha-D-ribose 1-diphosphate: step 5/9.</text>
</comment>
<feature type="active site" evidence="10">
    <location>
        <position position="186"/>
    </location>
</feature>
<evidence type="ECO:0000313" key="13">
    <source>
        <dbReference type="Proteomes" id="UP001204151"/>
    </source>
</evidence>
<dbReference type="PROSITE" id="PS51273">
    <property type="entry name" value="GATASE_TYPE_1"/>
    <property type="match status" value="1"/>
</dbReference>
<evidence type="ECO:0000256" key="5">
    <source>
        <dbReference type="ARBA" id="ARBA00022962"/>
    </source>
</evidence>
<sequence length="202" mass="22231">MIVIIDYGVGNVGSVLNMLRKVGARARISADKAEIEAADKLILPGVGHFGRGMAKLNETGLVPTLNEQVMERGKPVLGICLGMQMMTRGSEESNDPGLGWIDAHTHRFPDMAGLRVPHMGWNVVRPQNAANLFAHGGEEAERFYFVHSYFVRTANPAHVAASCDYGVDFAAAFEVGNIFGVQFHPEKSHLFGMEMFRRFIDL</sequence>
<evidence type="ECO:0000256" key="4">
    <source>
        <dbReference type="ARBA" id="ARBA00022801"/>
    </source>
</evidence>
<evidence type="ECO:0000256" key="10">
    <source>
        <dbReference type="HAMAP-Rule" id="MF_00278"/>
    </source>
</evidence>
<keyword evidence="13" id="KW-1185">Reference proteome</keyword>
<proteinExistence type="inferred from homology"/>
<evidence type="ECO:0000256" key="8">
    <source>
        <dbReference type="ARBA" id="ARBA00047838"/>
    </source>
</evidence>
<dbReference type="EC" id="3.5.1.2" evidence="10"/>
<comment type="subcellular location">
    <subcellularLocation>
        <location evidence="10">Cytoplasm</location>
    </subcellularLocation>
</comment>
<comment type="catalytic activity">
    <reaction evidence="9 10">
        <text>L-glutamine + H2O = L-glutamate + NH4(+)</text>
        <dbReference type="Rhea" id="RHEA:15889"/>
        <dbReference type="ChEBI" id="CHEBI:15377"/>
        <dbReference type="ChEBI" id="CHEBI:28938"/>
        <dbReference type="ChEBI" id="CHEBI:29985"/>
        <dbReference type="ChEBI" id="CHEBI:58359"/>
        <dbReference type="EC" id="3.5.1.2"/>
    </reaction>
</comment>
<dbReference type="GO" id="GO:0016829">
    <property type="term" value="F:lyase activity"/>
    <property type="evidence" value="ECO:0007669"/>
    <property type="project" value="UniProtKB-KW"/>
</dbReference>
<dbReference type="EMBL" id="JANUGW010000004">
    <property type="protein sequence ID" value="MCS0581292.1"/>
    <property type="molecule type" value="Genomic_DNA"/>
</dbReference>
<dbReference type="Pfam" id="PF00117">
    <property type="entry name" value="GATase"/>
    <property type="match status" value="1"/>
</dbReference>
<comment type="function">
    <text evidence="10">IGPS catalyzes the conversion of PRFAR and glutamine to IGP, AICAR and glutamate. The HisH subunit catalyzes the hydrolysis of glutamine to glutamate and ammonia as part of the synthesis of IGP and AICAR. The resulting ammonia molecule is channeled to the active site of HisF.</text>
</comment>
<dbReference type="InterPro" id="IPR029062">
    <property type="entry name" value="Class_I_gatase-like"/>
</dbReference>
<accession>A0ABT1ZMZ8</accession>
<comment type="subunit">
    <text evidence="2 10">Heterodimer of HisH and HisF.</text>
</comment>
<dbReference type="Proteomes" id="UP001204151">
    <property type="component" value="Unassembled WGS sequence"/>
</dbReference>
<keyword evidence="10" id="KW-0963">Cytoplasm</keyword>
<keyword evidence="4 10" id="KW-0378">Hydrolase</keyword>
<comment type="catalytic activity">
    <reaction evidence="8 10">
        <text>5-[(5-phospho-1-deoxy-D-ribulos-1-ylimino)methylamino]-1-(5-phospho-beta-D-ribosyl)imidazole-4-carboxamide + L-glutamine = D-erythro-1-(imidazol-4-yl)glycerol 3-phosphate + 5-amino-1-(5-phospho-beta-D-ribosyl)imidazole-4-carboxamide + L-glutamate + H(+)</text>
        <dbReference type="Rhea" id="RHEA:24793"/>
        <dbReference type="ChEBI" id="CHEBI:15378"/>
        <dbReference type="ChEBI" id="CHEBI:29985"/>
        <dbReference type="ChEBI" id="CHEBI:58278"/>
        <dbReference type="ChEBI" id="CHEBI:58359"/>
        <dbReference type="ChEBI" id="CHEBI:58475"/>
        <dbReference type="ChEBI" id="CHEBI:58525"/>
        <dbReference type="EC" id="4.3.2.10"/>
    </reaction>
</comment>
<dbReference type="HAMAP" id="MF_00278">
    <property type="entry name" value="HisH"/>
    <property type="match status" value="1"/>
</dbReference>
<reference evidence="12 13" key="1">
    <citation type="submission" date="2022-08" db="EMBL/GenBank/DDBJ databases">
        <title>Reclassification of Massilia species as members of the genera Telluria, Duganella, Pseudoduganella, Mokoshia gen. nov. and Zemynaea gen. nov. using orthogonal and non-orthogonal genome-based approaches.</title>
        <authorList>
            <person name="Bowman J.P."/>
        </authorList>
    </citation>
    <scope>NUCLEOTIDE SEQUENCE [LARGE SCALE GENOMIC DNA]</scope>
    <source>
        <strain evidence="12 13">JCM 31316</strain>
    </source>
</reference>
<dbReference type="Gene3D" id="3.40.50.880">
    <property type="match status" value="1"/>
</dbReference>
<name>A0ABT1ZMZ8_9BURK</name>
<evidence type="ECO:0000256" key="7">
    <source>
        <dbReference type="ARBA" id="ARBA00023239"/>
    </source>
</evidence>
<protein>
    <recommendedName>
        <fullName evidence="10">Imidazole glycerol phosphate synthase subunit HisH</fullName>
        <ecNumber evidence="10">4.3.2.10</ecNumber>
    </recommendedName>
    <alternativeName>
        <fullName evidence="10">IGP synthase glutaminase subunit</fullName>
        <ecNumber evidence="10">3.5.1.2</ecNumber>
    </alternativeName>
    <alternativeName>
        <fullName evidence="10">IGP synthase subunit HisH</fullName>
    </alternativeName>
    <alternativeName>
        <fullName evidence="10">ImGP synthase subunit HisH</fullName>
        <shortName evidence="10">IGPS subunit HisH</shortName>
    </alternativeName>
</protein>
<evidence type="ECO:0000256" key="9">
    <source>
        <dbReference type="ARBA" id="ARBA00049534"/>
    </source>
</evidence>
<dbReference type="SUPFAM" id="SSF52317">
    <property type="entry name" value="Class I glutamine amidotransferase-like"/>
    <property type="match status" value="1"/>
</dbReference>
<dbReference type="PIRSF" id="PIRSF000495">
    <property type="entry name" value="Amidotransf_hisH"/>
    <property type="match status" value="1"/>
</dbReference>
<organism evidence="12 13">
    <name type="scientific">Massilia pinisoli</name>
    <dbReference type="NCBI Taxonomy" id="1772194"/>
    <lineage>
        <taxon>Bacteria</taxon>
        <taxon>Pseudomonadati</taxon>
        <taxon>Pseudomonadota</taxon>
        <taxon>Betaproteobacteria</taxon>
        <taxon>Burkholderiales</taxon>
        <taxon>Oxalobacteraceae</taxon>
        <taxon>Telluria group</taxon>
        <taxon>Massilia</taxon>
    </lineage>
</organism>
<gene>
    <name evidence="10 12" type="primary">hisH</name>
    <name evidence="12" type="ORF">NX784_06785</name>
</gene>
<evidence type="ECO:0000256" key="2">
    <source>
        <dbReference type="ARBA" id="ARBA00011152"/>
    </source>
</evidence>
<dbReference type="RefSeq" id="WP_258815903.1">
    <property type="nucleotide sequence ID" value="NZ_JANUGW010000004.1"/>
</dbReference>
<keyword evidence="7 10" id="KW-0456">Lyase</keyword>
<evidence type="ECO:0000256" key="3">
    <source>
        <dbReference type="ARBA" id="ARBA00022605"/>
    </source>
</evidence>
<keyword evidence="3 10" id="KW-0028">Amino-acid biosynthesis</keyword>
<dbReference type="InterPro" id="IPR010139">
    <property type="entry name" value="Imidazole-glycPsynth_HisH"/>
</dbReference>
<dbReference type="InterPro" id="IPR017926">
    <property type="entry name" value="GATASE"/>
</dbReference>
<dbReference type="PANTHER" id="PTHR42701">
    <property type="entry name" value="IMIDAZOLE GLYCEROL PHOSPHATE SYNTHASE SUBUNIT HISH"/>
    <property type="match status" value="1"/>
</dbReference>
<keyword evidence="5 10" id="KW-0315">Glutamine amidotransferase</keyword>
<dbReference type="PANTHER" id="PTHR42701:SF1">
    <property type="entry name" value="IMIDAZOLE GLYCEROL PHOSPHATE SYNTHASE SUBUNIT HISH"/>
    <property type="match status" value="1"/>
</dbReference>
<comment type="caution">
    <text evidence="12">The sequence shown here is derived from an EMBL/GenBank/DDBJ whole genome shotgun (WGS) entry which is preliminary data.</text>
</comment>
<feature type="active site" description="Nucleophile" evidence="10">
    <location>
        <position position="80"/>
    </location>
</feature>
<dbReference type="CDD" id="cd01748">
    <property type="entry name" value="GATase1_IGP_Synthase"/>
    <property type="match status" value="1"/>
</dbReference>
<dbReference type="NCBIfam" id="TIGR01855">
    <property type="entry name" value="IMP_synth_hisH"/>
    <property type="match status" value="1"/>
</dbReference>
<evidence type="ECO:0000313" key="12">
    <source>
        <dbReference type="EMBL" id="MCS0581292.1"/>
    </source>
</evidence>
<dbReference type="EC" id="4.3.2.10" evidence="10"/>
<dbReference type="PROSITE" id="PS51274">
    <property type="entry name" value="GATASE_COBBQ"/>
    <property type="match status" value="1"/>
</dbReference>
<keyword evidence="6 10" id="KW-0368">Histidine biosynthesis</keyword>
<feature type="active site" evidence="10">
    <location>
        <position position="184"/>
    </location>
</feature>
<evidence type="ECO:0000259" key="11">
    <source>
        <dbReference type="Pfam" id="PF00117"/>
    </source>
</evidence>
<feature type="domain" description="Glutamine amidotransferase" evidence="11">
    <location>
        <begin position="3"/>
        <end position="199"/>
    </location>
</feature>